<evidence type="ECO:0000313" key="13">
    <source>
        <dbReference type="Proteomes" id="UP000604825"/>
    </source>
</evidence>
<dbReference type="Gene3D" id="3.80.10.10">
    <property type="entry name" value="Ribonuclease Inhibitor"/>
    <property type="match status" value="2"/>
</dbReference>
<evidence type="ECO:0000256" key="7">
    <source>
        <dbReference type="ARBA" id="ARBA00023180"/>
    </source>
</evidence>
<keyword evidence="9" id="KW-0812">Transmembrane</keyword>
<evidence type="ECO:0000256" key="9">
    <source>
        <dbReference type="SAM" id="Phobius"/>
    </source>
</evidence>
<dbReference type="Pfam" id="PF00560">
    <property type="entry name" value="LRR_1"/>
    <property type="match status" value="2"/>
</dbReference>
<evidence type="ECO:0000256" key="10">
    <source>
        <dbReference type="SAM" id="SignalP"/>
    </source>
</evidence>
<keyword evidence="7" id="KW-0325">Glycoprotein</keyword>
<sequence length="615" mass="67344">MARSASALVAGFLLVLALLTLDLAQGQQPFPPTDPSDADALHAVFRQWRLEGEAAAEDPCMKRVWSGSFEINASIDCNCPAFSWAFNRCRITGLNVTGYRNITEIPLALFNLTELVSLDLSNNNLNGLIPPEVGNLSKLETWHFNNNNLSGSFPRESSLLRNLKSLWIFDNNVEGLIPEFIQNLTSLTDLRIYGTKLQGPIPKKFSNLTNLEVLMLGDLGGNHSYFDVIGEWANLSTLSLRKCGLTGQLPNTPPNLPKLTYLDLTSNNLSGSLRLLLPYKNSSFIYIGENSFSERLPPEIVQQNVSLDVSYNRFVNGSLPTVVAGQKWPINYIGTSVDASGTVNSEILTILNCLRMKGCNGSSVTTGADHATFAINCGGKQIDYSDQMPTVFSEDLTDLGGAGFYVNTTSHWVTSHVGSDPFNKSAGIVNIDNILDSDMPELYKTARTSTSSLRYYVVGLANGRYTVKLFFAEIVITDGPGRRLFDIDIQNQNIRKDFDITKEAGGSRKGTNITQEVSVNNSILEIHLYWSGRGTCCIPYKGAYGPLVSAIKVARSQDPTISPPRAPSSDSARQDEKRRGIVAGIAALCIAAAVISSSVVYLWWKWVSLVKRPMA</sequence>
<keyword evidence="6" id="KW-0067">ATP-binding</keyword>
<dbReference type="Proteomes" id="UP000604825">
    <property type="component" value="Unassembled WGS sequence"/>
</dbReference>
<dbReference type="FunFam" id="3.80.10.10:FF:002824">
    <property type="entry name" value="Predicted protein"/>
    <property type="match status" value="1"/>
</dbReference>
<dbReference type="Gene3D" id="2.60.120.430">
    <property type="entry name" value="Galactose-binding lectin"/>
    <property type="match status" value="1"/>
</dbReference>
<comment type="caution">
    <text evidence="12">The sequence shown here is derived from an EMBL/GenBank/DDBJ whole genome shotgun (WGS) entry which is preliminary data.</text>
</comment>
<evidence type="ECO:0000256" key="1">
    <source>
        <dbReference type="ARBA" id="ARBA00012513"/>
    </source>
</evidence>
<dbReference type="EC" id="2.7.11.1" evidence="1"/>
<reference evidence="12" key="1">
    <citation type="submission" date="2020-10" db="EMBL/GenBank/DDBJ databases">
        <authorList>
            <person name="Han B."/>
            <person name="Lu T."/>
            <person name="Zhao Q."/>
            <person name="Huang X."/>
            <person name="Zhao Y."/>
        </authorList>
    </citation>
    <scope>NUCLEOTIDE SEQUENCE</scope>
</reference>
<evidence type="ECO:0000256" key="3">
    <source>
        <dbReference type="ARBA" id="ARBA00022679"/>
    </source>
</evidence>
<feature type="region of interest" description="Disordered" evidence="8">
    <location>
        <begin position="556"/>
        <end position="575"/>
    </location>
</feature>
<dbReference type="AlphaFoldDB" id="A0A811SBT3"/>
<keyword evidence="3" id="KW-0808">Transferase</keyword>
<dbReference type="SUPFAM" id="SSF52058">
    <property type="entry name" value="L domain-like"/>
    <property type="match status" value="1"/>
</dbReference>
<feature type="signal peptide" evidence="10">
    <location>
        <begin position="1"/>
        <end position="26"/>
    </location>
</feature>
<accession>A0A811SBT3</accession>
<evidence type="ECO:0000256" key="6">
    <source>
        <dbReference type="ARBA" id="ARBA00022840"/>
    </source>
</evidence>
<dbReference type="EMBL" id="CAJGYO010000019">
    <property type="protein sequence ID" value="CAD6340117.1"/>
    <property type="molecule type" value="Genomic_DNA"/>
</dbReference>
<evidence type="ECO:0000256" key="4">
    <source>
        <dbReference type="ARBA" id="ARBA00022729"/>
    </source>
</evidence>
<dbReference type="PANTHER" id="PTHR48006">
    <property type="entry name" value="LEUCINE-RICH REPEAT-CONTAINING PROTEIN DDB_G0281931-RELATED"/>
    <property type="match status" value="1"/>
</dbReference>
<feature type="chain" id="PRO_5033044218" description="non-specific serine/threonine protein kinase" evidence="10">
    <location>
        <begin position="27"/>
        <end position="615"/>
    </location>
</feature>
<evidence type="ECO:0000259" key="11">
    <source>
        <dbReference type="Pfam" id="PF11721"/>
    </source>
</evidence>
<keyword evidence="9" id="KW-0472">Membrane</keyword>
<dbReference type="InterPro" id="IPR032675">
    <property type="entry name" value="LRR_dom_sf"/>
</dbReference>
<keyword evidence="13" id="KW-1185">Reference proteome</keyword>
<feature type="transmembrane region" description="Helical" evidence="9">
    <location>
        <begin position="581"/>
        <end position="604"/>
    </location>
</feature>
<keyword evidence="2" id="KW-0597">Phosphoprotein</keyword>
<keyword evidence="9" id="KW-1133">Transmembrane helix</keyword>
<dbReference type="InterPro" id="IPR001611">
    <property type="entry name" value="Leu-rich_rpt"/>
</dbReference>
<keyword evidence="5" id="KW-0547">Nucleotide-binding</keyword>
<feature type="domain" description="Malectin" evidence="11">
    <location>
        <begin position="372"/>
        <end position="551"/>
    </location>
</feature>
<dbReference type="InterPro" id="IPR051824">
    <property type="entry name" value="LRR_Rcpt-Like_S/T_Kinase"/>
</dbReference>
<name>A0A811SBT3_9POAL</name>
<proteinExistence type="predicted"/>
<dbReference type="InterPro" id="IPR021720">
    <property type="entry name" value="Malectin_dom"/>
</dbReference>
<gene>
    <name evidence="12" type="ORF">NCGR_LOCUS64215</name>
</gene>
<evidence type="ECO:0000256" key="8">
    <source>
        <dbReference type="SAM" id="MobiDB-lite"/>
    </source>
</evidence>
<evidence type="ECO:0000313" key="12">
    <source>
        <dbReference type="EMBL" id="CAD6340117.1"/>
    </source>
</evidence>
<dbReference type="GO" id="GO:0005524">
    <property type="term" value="F:ATP binding"/>
    <property type="evidence" value="ECO:0007669"/>
    <property type="project" value="UniProtKB-KW"/>
</dbReference>
<evidence type="ECO:0000256" key="5">
    <source>
        <dbReference type="ARBA" id="ARBA00022741"/>
    </source>
</evidence>
<dbReference type="GO" id="GO:0004674">
    <property type="term" value="F:protein serine/threonine kinase activity"/>
    <property type="evidence" value="ECO:0007669"/>
    <property type="project" value="UniProtKB-EC"/>
</dbReference>
<organism evidence="12 13">
    <name type="scientific">Miscanthus lutarioriparius</name>
    <dbReference type="NCBI Taxonomy" id="422564"/>
    <lineage>
        <taxon>Eukaryota</taxon>
        <taxon>Viridiplantae</taxon>
        <taxon>Streptophyta</taxon>
        <taxon>Embryophyta</taxon>
        <taxon>Tracheophyta</taxon>
        <taxon>Spermatophyta</taxon>
        <taxon>Magnoliopsida</taxon>
        <taxon>Liliopsida</taxon>
        <taxon>Poales</taxon>
        <taxon>Poaceae</taxon>
        <taxon>PACMAD clade</taxon>
        <taxon>Panicoideae</taxon>
        <taxon>Andropogonodae</taxon>
        <taxon>Andropogoneae</taxon>
        <taxon>Saccharinae</taxon>
        <taxon>Miscanthus</taxon>
    </lineage>
</organism>
<evidence type="ECO:0000256" key="2">
    <source>
        <dbReference type="ARBA" id="ARBA00022553"/>
    </source>
</evidence>
<dbReference type="OrthoDB" id="676979at2759"/>
<dbReference type="Pfam" id="PF11721">
    <property type="entry name" value="Malectin"/>
    <property type="match status" value="1"/>
</dbReference>
<protein>
    <recommendedName>
        <fullName evidence="1">non-specific serine/threonine protein kinase</fullName>
        <ecNumber evidence="1">2.7.11.1</ecNumber>
    </recommendedName>
</protein>
<dbReference type="PANTHER" id="PTHR48006:SF98">
    <property type="entry name" value="MALECTIN DOMAIN-CONTAINING PROTEIN"/>
    <property type="match status" value="1"/>
</dbReference>
<keyword evidence="4 10" id="KW-0732">Signal</keyword>
<dbReference type="PRINTS" id="PR00019">
    <property type="entry name" value="LEURICHRPT"/>
</dbReference>